<evidence type="ECO:0000313" key="10">
    <source>
        <dbReference type="Proteomes" id="UP001166093"/>
    </source>
</evidence>
<evidence type="ECO:0000256" key="4">
    <source>
        <dbReference type="ARBA" id="ARBA00022933"/>
    </source>
</evidence>
<accession>A0ABS2Y8V8</accession>
<gene>
    <name evidence="9" type="primary">Selenop_1</name>
    <name evidence="9" type="ORF">GTO93_0008212</name>
</gene>
<protein>
    <submittedName>
        <fullName evidence="9">SEPP1 protein</fullName>
    </submittedName>
</protein>
<comment type="caution">
    <text evidence="9">The sequence shown here is derived from an EMBL/GenBank/DDBJ whole genome shotgun (WGS) entry which is preliminary data.</text>
</comment>
<feature type="non-terminal residue" evidence="9">
    <location>
        <position position="1"/>
    </location>
</feature>
<keyword evidence="2" id="KW-0964">Secreted</keyword>
<feature type="region of interest" description="Disordered" evidence="6">
    <location>
        <begin position="17"/>
        <end position="40"/>
    </location>
</feature>
<evidence type="ECO:0000256" key="5">
    <source>
        <dbReference type="ARBA" id="ARBA00023180"/>
    </source>
</evidence>
<dbReference type="EMBL" id="JAAWVQ010123766">
    <property type="protein sequence ID" value="MBN3283103.1"/>
    <property type="molecule type" value="Genomic_DNA"/>
</dbReference>
<dbReference type="PANTHER" id="PTHR10105">
    <property type="entry name" value="SELENOPROTEIN P"/>
    <property type="match status" value="1"/>
</dbReference>
<evidence type="ECO:0000256" key="6">
    <source>
        <dbReference type="SAM" id="MobiDB-lite"/>
    </source>
</evidence>
<evidence type="ECO:0000313" key="9">
    <source>
        <dbReference type="EMBL" id="MBN3283103.1"/>
    </source>
</evidence>
<sequence length="192" mass="21822">MWTGLSLVLALSLLPGSRPESEAEGRRCKKPPEWTIGEENPMQESLGQVTVVALLQATCSFCLVQASRLDDLRLKLEQRGLNNISYMIVNSQDHESRHLYPLLRKKVSVNIPVYNQDNLQEDVWKLLAGDKDDFLIYDRCGRLTSHLGLPYSLLTFPYVEQSITQAYCSSVCGNCSFEVMLSHYRPVLKQNK</sequence>
<organism evidence="9 10">
    <name type="scientific">Polyodon spathula</name>
    <name type="common">North American paddlefish</name>
    <name type="synonym">Squalus spathula</name>
    <dbReference type="NCBI Taxonomy" id="7913"/>
    <lineage>
        <taxon>Eukaryota</taxon>
        <taxon>Metazoa</taxon>
        <taxon>Chordata</taxon>
        <taxon>Craniata</taxon>
        <taxon>Vertebrata</taxon>
        <taxon>Euteleostomi</taxon>
        <taxon>Actinopterygii</taxon>
        <taxon>Chondrostei</taxon>
        <taxon>Acipenseriformes</taxon>
        <taxon>Polyodontidae</taxon>
        <taxon>Polyodon</taxon>
    </lineage>
</organism>
<keyword evidence="3 7" id="KW-0732">Signal</keyword>
<keyword evidence="4" id="KW-0712">Selenocysteine</keyword>
<comment type="subcellular location">
    <subcellularLocation>
        <location evidence="1">Secreted</location>
    </subcellularLocation>
</comment>
<feature type="signal peptide" evidence="7">
    <location>
        <begin position="1"/>
        <end position="19"/>
    </location>
</feature>
<evidence type="ECO:0000256" key="7">
    <source>
        <dbReference type="SAM" id="SignalP"/>
    </source>
</evidence>
<evidence type="ECO:0000259" key="8">
    <source>
        <dbReference type="Pfam" id="PF04592"/>
    </source>
</evidence>
<dbReference type="PANTHER" id="PTHR10105:SF3">
    <property type="entry name" value="SELENOPROTEIN P"/>
    <property type="match status" value="1"/>
</dbReference>
<dbReference type="Proteomes" id="UP001166093">
    <property type="component" value="Unassembled WGS sequence"/>
</dbReference>
<evidence type="ECO:0000256" key="3">
    <source>
        <dbReference type="ARBA" id="ARBA00022729"/>
    </source>
</evidence>
<dbReference type="InterPro" id="IPR007671">
    <property type="entry name" value="Selenoprotein-P_N"/>
</dbReference>
<feature type="domain" description="Selenoprotein P N-terminal" evidence="8">
    <location>
        <begin position="24"/>
        <end position="180"/>
    </location>
</feature>
<keyword evidence="5" id="KW-0325">Glycoprotein</keyword>
<feature type="chain" id="PRO_5045677418" evidence="7">
    <location>
        <begin position="20"/>
        <end position="192"/>
    </location>
</feature>
<feature type="compositionally biased region" description="Basic and acidic residues" evidence="6">
    <location>
        <begin position="19"/>
        <end position="32"/>
    </location>
</feature>
<dbReference type="InterPro" id="IPR037941">
    <property type="entry name" value="SeP"/>
</dbReference>
<evidence type="ECO:0000256" key="1">
    <source>
        <dbReference type="ARBA" id="ARBA00004613"/>
    </source>
</evidence>
<proteinExistence type="predicted"/>
<evidence type="ECO:0000256" key="2">
    <source>
        <dbReference type="ARBA" id="ARBA00022525"/>
    </source>
</evidence>
<keyword evidence="10" id="KW-1185">Reference proteome</keyword>
<name>A0ABS2Y8V8_POLSP</name>
<reference evidence="9" key="1">
    <citation type="journal article" date="2021" name="Cell">
        <title>Tracing the genetic footprints of vertebrate landing in non-teleost ray-finned fishes.</title>
        <authorList>
            <person name="Bi X."/>
            <person name="Wang K."/>
            <person name="Yang L."/>
            <person name="Pan H."/>
            <person name="Jiang H."/>
            <person name="Wei Q."/>
            <person name="Fang M."/>
            <person name="Yu H."/>
            <person name="Zhu C."/>
            <person name="Cai Y."/>
            <person name="He Y."/>
            <person name="Gan X."/>
            <person name="Zeng H."/>
            <person name="Yu D."/>
            <person name="Zhu Y."/>
            <person name="Jiang H."/>
            <person name="Qiu Q."/>
            <person name="Yang H."/>
            <person name="Zhang Y.E."/>
            <person name="Wang W."/>
            <person name="Zhu M."/>
            <person name="He S."/>
            <person name="Zhang G."/>
        </authorList>
    </citation>
    <scope>NUCLEOTIDE SEQUENCE</scope>
    <source>
        <strain evidence="9">Pddl_001</strain>
    </source>
</reference>
<dbReference type="Pfam" id="PF04592">
    <property type="entry name" value="SelP_N"/>
    <property type="match status" value="1"/>
</dbReference>
<feature type="non-terminal residue" evidence="9">
    <location>
        <position position="192"/>
    </location>
</feature>